<name>A0ABY7JUT5_9ACTN</name>
<feature type="domain" description="HD" evidence="1">
    <location>
        <begin position="6"/>
        <end position="93"/>
    </location>
</feature>
<dbReference type="RefSeq" id="WP_331459715.1">
    <property type="nucleotide sequence ID" value="NZ_CP097463.1"/>
</dbReference>
<proteinExistence type="predicted"/>
<dbReference type="EMBL" id="CP097463">
    <property type="protein sequence ID" value="WAX55117.1"/>
    <property type="molecule type" value="Genomic_DNA"/>
</dbReference>
<dbReference type="SUPFAM" id="SSF109604">
    <property type="entry name" value="HD-domain/PDEase-like"/>
    <property type="match status" value="1"/>
</dbReference>
<evidence type="ECO:0000313" key="2">
    <source>
        <dbReference type="EMBL" id="WAX55117.1"/>
    </source>
</evidence>
<dbReference type="Proteomes" id="UP001164693">
    <property type="component" value="Chromosome"/>
</dbReference>
<gene>
    <name evidence="2" type="ORF">M6B22_11150</name>
</gene>
<evidence type="ECO:0000259" key="1">
    <source>
        <dbReference type="Pfam" id="PF01966"/>
    </source>
</evidence>
<dbReference type="InterPro" id="IPR006674">
    <property type="entry name" value="HD_domain"/>
</dbReference>
<dbReference type="Pfam" id="PF01966">
    <property type="entry name" value="HD"/>
    <property type="match status" value="1"/>
</dbReference>
<protein>
    <submittedName>
        <fullName evidence="2">HD domain-containing protein</fullName>
    </submittedName>
</protein>
<keyword evidence="3" id="KW-1185">Reference proteome</keyword>
<evidence type="ECO:0000313" key="3">
    <source>
        <dbReference type="Proteomes" id="UP001164693"/>
    </source>
</evidence>
<sequence length="146" mass="15967">MLLSSSDAELVTAAAWLHDVGYSPDLVQTGFHPLDGARWLRTKGVAESVCRLVAWHTSAFAEATERGMTNLLLAEFPRPDEKSLRVLTWADLTSSATGQPCTVEERVAEILARYPSHSPVYRTITAARAELTRIGSEVGQAIRSTK</sequence>
<organism evidence="2 3">
    <name type="scientific">Jatrophihabitans cynanchi</name>
    <dbReference type="NCBI Taxonomy" id="2944128"/>
    <lineage>
        <taxon>Bacteria</taxon>
        <taxon>Bacillati</taxon>
        <taxon>Actinomycetota</taxon>
        <taxon>Actinomycetes</taxon>
        <taxon>Jatrophihabitantales</taxon>
        <taxon>Jatrophihabitantaceae</taxon>
        <taxon>Jatrophihabitans</taxon>
    </lineage>
</organism>
<accession>A0ABY7JUT5</accession>
<reference evidence="2" key="1">
    <citation type="submission" date="2022-05" db="EMBL/GenBank/DDBJ databases">
        <title>Jatrophihabitans sp. SB3-54 whole genome sequence.</title>
        <authorList>
            <person name="Suh M.K."/>
            <person name="Eom M.K."/>
            <person name="Kim J.S."/>
            <person name="Kim H.S."/>
            <person name="Do H.E."/>
            <person name="Shin Y.K."/>
            <person name="Lee J.-S."/>
        </authorList>
    </citation>
    <scope>NUCLEOTIDE SEQUENCE</scope>
    <source>
        <strain evidence="2">SB3-54</strain>
    </source>
</reference>
<dbReference type="Gene3D" id="1.10.3210.10">
    <property type="entry name" value="Hypothetical protein af1432"/>
    <property type="match status" value="1"/>
</dbReference>